<dbReference type="EnsemblMetazoa" id="ACOM034020-RA">
    <property type="protein sequence ID" value="ACOM034020-PA.1"/>
    <property type="gene ID" value="ACOM034020"/>
</dbReference>
<accession>A0A8W7PMG2</accession>
<dbReference type="Proteomes" id="UP000075882">
    <property type="component" value="Unassembled WGS sequence"/>
</dbReference>
<dbReference type="AlphaFoldDB" id="A0A8W7PMG2"/>
<reference evidence="1" key="1">
    <citation type="submission" date="2022-08" db="UniProtKB">
        <authorList>
            <consortium name="EnsemblMetazoa"/>
        </authorList>
    </citation>
    <scope>IDENTIFICATION</scope>
</reference>
<dbReference type="PROSITE" id="PS51257">
    <property type="entry name" value="PROKAR_LIPOPROTEIN"/>
    <property type="match status" value="1"/>
</dbReference>
<proteinExistence type="predicted"/>
<sequence length="208" mass="22589">MKSMRKHQEIIHGGGPTSASAIVACRTRWRTSSAGGTTARLCRFTSFISCTSFSTCFFLSAIAPSSSVTSPFSLSCALFAWSALCTARSISTCSLSTSHIRARSNSCCRFGSYCRLYLRCSTSISSISSRILFLHCSSSVSQLASFERSSVISDLSVFSCCRTSSLSSSTYWYACSWSPVCRNWASVLLISCAIASSWSVCSRLRLSR</sequence>
<protein>
    <submittedName>
        <fullName evidence="1">Uncharacterized protein</fullName>
    </submittedName>
</protein>
<organism evidence="1">
    <name type="scientific">Anopheles coluzzii</name>
    <name type="common">African malaria mosquito</name>
    <dbReference type="NCBI Taxonomy" id="1518534"/>
    <lineage>
        <taxon>Eukaryota</taxon>
        <taxon>Metazoa</taxon>
        <taxon>Ecdysozoa</taxon>
        <taxon>Arthropoda</taxon>
        <taxon>Hexapoda</taxon>
        <taxon>Insecta</taxon>
        <taxon>Pterygota</taxon>
        <taxon>Neoptera</taxon>
        <taxon>Endopterygota</taxon>
        <taxon>Diptera</taxon>
        <taxon>Nematocera</taxon>
        <taxon>Culicoidea</taxon>
        <taxon>Culicidae</taxon>
        <taxon>Anophelinae</taxon>
        <taxon>Anopheles</taxon>
    </lineage>
</organism>
<name>A0A8W7PMG2_ANOCL</name>
<evidence type="ECO:0000313" key="1">
    <source>
        <dbReference type="EnsemblMetazoa" id="ACOM034020-PA.1"/>
    </source>
</evidence>